<proteinExistence type="inferred from homology"/>
<organism evidence="7 8">
    <name type="scientific">Loxostege sticticalis</name>
    <name type="common">Beet webworm moth</name>
    <dbReference type="NCBI Taxonomy" id="481309"/>
    <lineage>
        <taxon>Eukaryota</taxon>
        <taxon>Metazoa</taxon>
        <taxon>Ecdysozoa</taxon>
        <taxon>Arthropoda</taxon>
        <taxon>Hexapoda</taxon>
        <taxon>Insecta</taxon>
        <taxon>Pterygota</taxon>
        <taxon>Neoptera</taxon>
        <taxon>Endopterygota</taxon>
        <taxon>Lepidoptera</taxon>
        <taxon>Glossata</taxon>
        <taxon>Ditrysia</taxon>
        <taxon>Pyraloidea</taxon>
        <taxon>Crambidae</taxon>
        <taxon>Pyraustinae</taxon>
        <taxon>Loxostege</taxon>
    </lineage>
</organism>
<dbReference type="Gene3D" id="3.40.50.1820">
    <property type="entry name" value="alpha/beta hydrolase"/>
    <property type="match status" value="1"/>
</dbReference>
<dbReference type="InterPro" id="IPR013818">
    <property type="entry name" value="Lipase"/>
</dbReference>
<name>A0ABD0SZJ0_LOXSC</name>
<dbReference type="InterPro" id="IPR033906">
    <property type="entry name" value="Lipase_N"/>
</dbReference>
<dbReference type="Proteomes" id="UP001549921">
    <property type="component" value="Unassembled WGS sequence"/>
</dbReference>
<evidence type="ECO:0000256" key="2">
    <source>
        <dbReference type="ARBA" id="ARBA00010701"/>
    </source>
</evidence>
<protein>
    <recommendedName>
        <fullName evidence="6">Lipase domain-containing protein</fullName>
    </recommendedName>
</protein>
<accession>A0ABD0SZJ0</accession>
<dbReference type="InterPro" id="IPR029058">
    <property type="entry name" value="AB_hydrolase_fold"/>
</dbReference>
<evidence type="ECO:0000256" key="5">
    <source>
        <dbReference type="SAM" id="SignalP"/>
    </source>
</evidence>
<reference evidence="7 8" key="1">
    <citation type="submission" date="2024-06" db="EMBL/GenBank/DDBJ databases">
        <title>A chromosome-level genome assembly of beet webworm, Loxostege sticticalis.</title>
        <authorList>
            <person name="Zhang Y."/>
        </authorList>
    </citation>
    <scope>NUCLEOTIDE SEQUENCE [LARGE SCALE GENOMIC DNA]</scope>
    <source>
        <strain evidence="7">AQ028</strain>
        <tissue evidence="7">Male pupae</tissue>
    </source>
</reference>
<feature type="signal peptide" evidence="5">
    <location>
        <begin position="1"/>
        <end position="18"/>
    </location>
</feature>
<gene>
    <name evidence="7" type="ORF">ABMA28_002038</name>
</gene>
<evidence type="ECO:0000256" key="4">
    <source>
        <dbReference type="RuleBase" id="RU004262"/>
    </source>
</evidence>
<evidence type="ECO:0000259" key="6">
    <source>
        <dbReference type="Pfam" id="PF00151"/>
    </source>
</evidence>
<feature type="domain" description="Lipase" evidence="6">
    <location>
        <begin position="59"/>
        <end position="335"/>
    </location>
</feature>
<dbReference type="PRINTS" id="PR00821">
    <property type="entry name" value="TAGLIPASE"/>
</dbReference>
<sequence>MTLNRLFRIIIFSIGVAAYENVFGPGYGTQWLLFVDDNGTTYEMNFATLPTDTRGFIFGRVYCYLYTRENFEEGELLEPQNDDTDFVSKYFNGSNDIKAITHGWMSKESTDWIQNMKKAFLNMYDINVITVDWSELADNPVYPWSAFSTRYVGKYLARVINSLRKSYGADNGTVHLIGHSLGAQIMGYAGMYSDGTIDRITGLDPARPLFEIPLMEPNYRLDTSDADFVDIIHTCGGIYGYKNSHGHADFYPNSGKPAQPGCEGVQQKLEACSHGRAHEFFLESIDSTTGFFAYPCENWKDFERGECRNDAALMGDPAMSDHRGDFYLHTKDNAKYAMGSEF</sequence>
<keyword evidence="5" id="KW-0732">Signal</keyword>
<dbReference type="PANTHER" id="PTHR11610">
    <property type="entry name" value="LIPASE"/>
    <property type="match status" value="1"/>
</dbReference>
<dbReference type="InterPro" id="IPR000734">
    <property type="entry name" value="TAG_lipase"/>
</dbReference>
<evidence type="ECO:0000256" key="3">
    <source>
        <dbReference type="ARBA" id="ARBA00022525"/>
    </source>
</evidence>
<dbReference type="Pfam" id="PF00151">
    <property type="entry name" value="Lipase"/>
    <property type="match status" value="1"/>
</dbReference>
<comment type="similarity">
    <text evidence="2 4">Belongs to the AB hydrolase superfamily. Lipase family.</text>
</comment>
<dbReference type="EMBL" id="JBEDNZ010000012">
    <property type="protein sequence ID" value="KAL0831174.1"/>
    <property type="molecule type" value="Genomic_DNA"/>
</dbReference>
<dbReference type="CDD" id="cd00707">
    <property type="entry name" value="Pancreat_lipase_like"/>
    <property type="match status" value="1"/>
</dbReference>
<comment type="caution">
    <text evidence="7">The sequence shown here is derived from an EMBL/GenBank/DDBJ whole genome shotgun (WGS) entry which is preliminary data.</text>
</comment>
<dbReference type="SUPFAM" id="SSF53474">
    <property type="entry name" value="alpha/beta-Hydrolases"/>
    <property type="match status" value="1"/>
</dbReference>
<keyword evidence="3" id="KW-0964">Secreted</keyword>
<evidence type="ECO:0000313" key="7">
    <source>
        <dbReference type="EMBL" id="KAL0831174.1"/>
    </source>
</evidence>
<dbReference type="GO" id="GO:0005576">
    <property type="term" value="C:extracellular region"/>
    <property type="evidence" value="ECO:0007669"/>
    <property type="project" value="UniProtKB-SubCell"/>
</dbReference>
<dbReference type="AlphaFoldDB" id="A0ABD0SZJ0"/>
<evidence type="ECO:0000313" key="8">
    <source>
        <dbReference type="Proteomes" id="UP001549921"/>
    </source>
</evidence>
<feature type="chain" id="PRO_5044860909" description="Lipase domain-containing protein" evidence="5">
    <location>
        <begin position="19"/>
        <end position="342"/>
    </location>
</feature>
<comment type="subcellular location">
    <subcellularLocation>
        <location evidence="1">Secreted</location>
    </subcellularLocation>
</comment>
<evidence type="ECO:0000256" key="1">
    <source>
        <dbReference type="ARBA" id="ARBA00004613"/>
    </source>
</evidence>